<comment type="function">
    <text evidence="3">Required for rescue of stalled ribosomes mediated by trans-translation. Binds to transfer-messenger RNA (tmRNA), required for stable association of tmRNA with ribosomes. tmRNA and SmpB together mimic tRNA shape, replacing the anticodon stem-loop with SmpB. tmRNA is encoded by the ssrA gene; the 2 termini fold to resemble tRNA(Ala) and it encodes a 'tag peptide', a short internal open reading frame. During trans-translation Ala-aminoacylated tmRNA acts like a tRNA, entering the A-site of stalled ribosomes, displacing the stalled mRNA. The ribosome then switches to translate the ORF on the tmRNA; the nascent peptide is terminated with the 'tag peptide' encoded by the tmRNA and targeted for degradation. The ribosome is freed to recommence translation, which seems to be the essential function of trans-translation.</text>
</comment>
<dbReference type="EMBL" id="JANKHG010000017">
    <property type="protein sequence ID" value="MCR2746960.1"/>
    <property type="molecule type" value="Genomic_DNA"/>
</dbReference>
<keyword evidence="2 3" id="KW-0694">RNA-binding</keyword>
<dbReference type="CDD" id="cd09294">
    <property type="entry name" value="SmpB"/>
    <property type="match status" value="1"/>
</dbReference>
<dbReference type="PANTHER" id="PTHR30308">
    <property type="entry name" value="TMRNA-BINDING COMPONENT OF TRANS-TRANSLATION TAGGING COMPLEX"/>
    <property type="match status" value="1"/>
</dbReference>
<dbReference type="PROSITE" id="PS01317">
    <property type="entry name" value="SSRP"/>
    <property type="match status" value="1"/>
</dbReference>
<dbReference type="Gene3D" id="2.40.280.10">
    <property type="match status" value="1"/>
</dbReference>
<accession>A0ABT1XI52</accession>
<comment type="similarity">
    <text evidence="3">Belongs to the SmpB family.</text>
</comment>
<dbReference type="Proteomes" id="UP001165267">
    <property type="component" value="Unassembled WGS sequence"/>
</dbReference>
<dbReference type="NCBIfam" id="TIGR00086">
    <property type="entry name" value="smpB"/>
    <property type="match status" value="1"/>
</dbReference>
<proteinExistence type="inferred from homology"/>
<dbReference type="NCBIfam" id="NF003843">
    <property type="entry name" value="PRK05422.1"/>
    <property type="match status" value="1"/>
</dbReference>
<keyword evidence="5" id="KW-1185">Reference proteome</keyword>
<dbReference type="InterPro" id="IPR020081">
    <property type="entry name" value="SsrA-bd_prot_CS"/>
</dbReference>
<evidence type="ECO:0000256" key="3">
    <source>
        <dbReference type="HAMAP-Rule" id="MF_00023"/>
    </source>
</evidence>
<evidence type="ECO:0000256" key="2">
    <source>
        <dbReference type="ARBA" id="ARBA00022884"/>
    </source>
</evidence>
<evidence type="ECO:0000313" key="4">
    <source>
        <dbReference type="EMBL" id="MCR2746960.1"/>
    </source>
</evidence>
<evidence type="ECO:0000313" key="5">
    <source>
        <dbReference type="Proteomes" id="UP001165267"/>
    </source>
</evidence>
<protein>
    <recommendedName>
        <fullName evidence="3">SsrA-binding protein</fullName>
    </recommendedName>
    <alternativeName>
        <fullName evidence="3">Small protein B</fullName>
    </alternativeName>
</protein>
<comment type="caution">
    <text evidence="4">The sequence shown here is derived from an EMBL/GenBank/DDBJ whole genome shotgun (WGS) entry which is preliminary data.</text>
</comment>
<comment type="subcellular location">
    <subcellularLocation>
        <location evidence="3">Cytoplasm</location>
    </subcellularLocation>
    <text evidence="3">The tmRNA-SmpB complex associates with stalled 70S ribosomes.</text>
</comment>
<organism evidence="4 5">
    <name type="scientific">Limnobacter parvus</name>
    <dbReference type="NCBI Taxonomy" id="2939690"/>
    <lineage>
        <taxon>Bacteria</taxon>
        <taxon>Pseudomonadati</taxon>
        <taxon>Pseudomonadota</taxon>
        <taxon>Betaproteobacteria</taxon>
        <taxon>Burkholderiales</taxon>
        <taxon>Burkholderiaceae</taxon>
        <taxon>Limnobacter</taxon>
    </lineage>
</organism>
<dbReference type="Pfam" id="PF01668">
    <property type="entry name" value="SmpB"/>
    <property type="match status" value="1"/>
</dbReference>
<name>A0ABT1XI52_9BURK</name>
<dbReference type="SUPFAM" id="SSF74982">
    <property type="entry name" value="Small protein B (SmpB)"/>
    <property type="match status" value="1"/>
</dbReference>
<dbReference type="HAMAP" id="MF_00023">
    <property type="entry name" value="SmpB"/>
    <property type="match status" value="1"/>
</dbReference>
<keyword evidence="1 3" id="KW-0963">Cytoplasm</keyword>
<dbReference type="RefSeq" id="WP_257512166.1">
    <property type="nucleotide sequence ID" value="NZ_JANKHG010000017.1"/>
</dbReference>
<sequence>MSIIDNKKAGFDYFIEEKYEAGIALEGWEVKSIRDGRVQIKESHIVVRNGELWLLNCHISPLTSASTHVNPVNTRTRKLLMHKKEINRLIGKVEQKGYSLVPLNMHFKNGRVKVDMALAKGKKQHDKRDTLKDKDWKREQERLMKIHRT</sequence>
<dbReference type="PANTHER" id="PTHR30308:SF2">
    <property type="entry name" value="SSRA-BINDING PROTEIN"/>
    <property type="match status" value="1"/>
</dbReference>
<dbReference type="InterPro" id="IPR023620">
    <property type="entry name" value="SmpB"/>
</dbReference>
<gene>
    <name evidence="3 4" type="primary">smpB</name>
    <name evidence="4" type="ORF">NSP04_09895</name>
</gene>
<dbReference type="InterPro" id="IPR000037">
    <property type="entry name" value="SsrA-bd_prot"/>
</dbReference>
<evidence type="ECO:0000256" key="1">
    <source>
        <dbReference type="ARBA" id="ARBA00022490"/>
    </source>
</evidence>
<reference evidence="4" key="1">
    <citation type="submission" date="2022-07" db="EMBL/GenBank/DDBJ databases">
        <authorList>
            <person name="Xamxidin M."/>
        </authorList>
    </citation>
    <scope>NUCLEOTIDE SEQUENCE</scope>
    <source>
        <strain evidence="4">YS8-69</strain>
    </source>
</reference>